<dbReference type="GO" id="GO:0140664">
    <property type="term" value="F:ATP-dependent DNA damage sensor activity"/>
    <property type="evidence" value="ECO:0007669"/>
    <property type="project" value="InterPro"/>
</dbReference>
<dbReference type="InterPro" id="IPR014790">
    <property type="entry name" value="MutL_C"/>
</dbReference>
<dbReference type="InterPro" id="IPR013507">
    <property type="entry name" value="DNA_mismatch_S5_2-like"/>
</dbReference>
<evidence type="ECO:0000259" key="6">
    <source>
        <dbReference type="SMART" id="SM01340"/>
    </source>
</evidence>
<dbReference type="GO" id="GO:0006298">
    <property type="term" value="P:mismatch repair"/>
    <property type="evidence" value="ECO:0007669"/>
    <property type="project" value="UniProtKB-UniRule"/>
</dbReference>
<dbReference type="Pfam" id="PF08676">
    <property type="entry name" value="MutL_C"/>
    <property type="match status" value="1"/>
</dbReference>
<dbReference type="InterPro" id="IPR014721">
    <property type="entry name" value="Ribsml_uS5_D2-typ_fold_subgr"/>
</dbReference>
<dbReference type="InterPro" id="IPR036890">
    <property type="entry name" value="HATPase_C_sf"/>
</dbReference>
<feature type="domain" description="MutL C-terminal dimerisation" evidence="5">
    <location>
        <begin position="451"/>
        <end position="594"/>
    </location>
</feature>
<keyword evidence="2 4" id="KW-0227">DNA damage</keyword>
<accession>A0A433RSX8</accession>
<dbReference type="PANTHER" id="PTHR10073:SF12">
    <property type="entry name" value="DNA MISMATCH REPAIR PROTEIN MLH1"/>
    <property type="match status" value="1"/>
</dbReference>
<dbReference type="InterPro" id="IPR037198">
    <property type="entry name" value="MutL_C_sf"/>
</dbReference>
<dbReference type="Gene3D" id="3.30.230.10">
    <property type="match status" value="1"/>
</dbReference>
<dbReference type="Gene3D" id="3.30.1370.100">
    <property type="entry name" value="MutL, C-terminal domain, regulatory subdomain"/>
    <property type="match status" value="1"/>
</dbReference>
<reference evidence="7 8" key="1">
    <citation type="submission" date="2014-11" db="EMBL/GenBank/DDBJ databases">
        <title>Genome sequence and analysis of novel Kurthia sp.</title>
        <authorList>
            <person name="Lawson J.N."/>
            <person name="Gonzalez J.E."/>
            <person name="Rinauldi L."/>
            <person name="Xuan Z."/>
            <person name="Firman A."/>
            <person name="Shaddox L."/>
            <person name="Trudeau A."/>
            <person name="Shah S."/>
            <person name="Reiman D."/>
        </authorList>
    </citation>
    <scope>NUCLEOTIDE SEQUENCE [LARGE SCALE GENOMIC DNA]</scope>
    <source>
        <strain evidence="7 8">3B1D</strain>
    </source>
</reference>
<dbReference type="GO" id="GO:0016887">
    <property type="term" value="F:ATP hydrolysis activity"/>
    <property type="evidence" value="ECO:0007669"/>
    <property type="project" value="InterPro"/>
</dbReference>
<gene>
    <name evidence="4" type="primary">mutL</name>
    <name evidence="7" type="ORF">QI30_10020</name>
</gene>
<protein>
    <recommendedName>
        <fullName evidence="4">DNA mismatch repair protein MutL</fullName>
    </recommendedName>
</protein>
<proteinExistence type="inferred from homology"/>
<dbReference type="SMART" id="SM01340">
    <property type="entry name" value="DNA_mis_repair"/>
    <property type="match status" value="1"/>
</dbReference>
<comment type="function">
    <text evidence="4">This protein is involved in the repair of mismatches in DNA. It is required for dam-dependent methyl-directed DNA mismatch repair. May act as a 'molecular matchmaker', a protein that promotes the formation of a stable complex between two or more DNA-binding proteins in an ATP-dependent manner without itself being part of a final effector complex.</text>
</comment>
<dbReference type="GO" id="GO:0005524">
    <property type="term" value="F:ATP binding"/>
    <property type="evidence" value="ECO:0007669"/>
    <property type="project" value="InterPro"/>
</dbReference>
<evidence type="ECO:0000256" key="1">
    <source>
        <dbReference type="ARBA" id="ARBA00006082"/>
    </source>
</evidence>
<evidence type="ECO:0000259" key="5">
    <source>
        <dbReference type="SMART" id="SM00853"/>
    </source>
</evidence>
<evidence type="ECO:0000256" key="3">
    <source>
        <dbReference type="ARBA" id="ARBA00023204"/>
    </source>
</evidence>
<dbReference type="Gene3D" id="3.30.565.10">
    <property type="entry name" value="Histidine kinase-like ATPase, C-terminal domain"/>
    <property type="match status" value="1"/>
</dbReference>
<dbReference type="Pfam" id="PF13589">
    <property type="entry name" value="HATPase_c_3"/>
    <property type="match status" value="1"/>
</dbReference>
<sequence length="638" mass="72588">MGKIHIMDEFLSNKIAAGEVVERPASVVKELVENAIDAGSTSIEVLLEEAGLMSIQVIDNGSGMDEEDALVSFQRHATSKINNEHDLFRIRTLGFRGEALASIASVSKVTLATSNGDSGIEVVLEGGHVVNKRPGPLRKGTDITVAQLFYNTPARLKYMKTIQTELGHTIDLMNRLALCYPQIAFKLVHHDHELLKTNGRGDLRQVLAAIYGLANAKKMVHFEGETADYKVTGYATIPEITRASKNYVSIFVNGRWVRHYTVQKAIIDAYHTYLPIGRFPIAVLHIEGDPFLTDVNVHPSKQQIRLSKEGDLMKLIETSLHKAVRASMQAPEIMKKPKKQAAQTEQINFWKGLDYQKTAVEQFGDKPRPKELPHKNVAETILEAPQNPRYELNEPAEKGFSEPETWEQIRERENHNMPAEQVEQLEENTDWPEQEFSEASPIKEPFPMVEIVGQIHGTYIIAQSEDGFYLIDQHAAQERIKYEFFKDMVGEVNAGERQALLLPLTFHYSADESLKLVEHMDELTEVGVFLEEFGQHSFIVREHPVWFPKGMEQEIIEELIEQVLTVRKTDIKKLREAAAIMMSCKKSIKANHYLDKQQMERLLVDLKKCVNPFTCPHGRPVVVHFRTYEIEKMFKRVM</sequence>
<dbReference type="PROSITE" id="PS00058">
    <property type="entry name" value="DNA_MISMATCH_REPAIR_1"/>
    <property type="match status" value="1"/>
</dbReference>
<dbReference type="CDD" id="cd00782">
    <property type="entry name" value="MutL_Trans"/>
    <property type="match status" value="1"/>
</dbReference>
<dbReference type="NCBIfam" id="TIGR00585">
    <property type="entry name" value="mutl"/>
    <property type="match status" value="1"/>
</dbReference>
<dbReference type="Pfam" id="PF01119">
    <property type="entry name" value="DNA_mis_repair"/>
    <property type="match status" value="1"/>
</dbReference>
<name>A0A433RSX8_9BACL</name>
<comment type="similarity">
    <text evidence="1 4">Belongs to the DNA mismatch repair MutL/HexB family.</text>
</comment>
<comment type="caution">
    <text evidence="7">The sequence shown here is derived from an EMBL/GenBank/DDBJ whole genome shotgun (WGS) entry which is preliminary data.</text>
</comment>
<dbReference type="NCBIfam" id="NF000950">
    <property type="entry name" value="PRK00095.1-3"/>
    <property type="match status" value="1"/>
</dbReference>
<dbReference type="InterPro" id="IPR002099">
    <property type="entry name" value="MutL/Mlh/PMS"/>
</dbReference>
<dbReference type="CDD" id="cd16926">
    <property type="entry name" value="HATPase_MutL-MLH-PMS-like"/>
    <property type="match status" value="1"/>
</dbReference>
<dbReference type="InterPro" id="IPR020568">
    <property type="entry name" value="Ribosomal_Su5_D2-typ_SF"/>
</dbReference>
<organism evidence="7 8">
    <name type="scientific">Candidatus Kurthia intestinigallinarum</name>
    <dbReference type="NCBI Taxonomy" id="1562256"/>
    <lineage>
        <taxon>Bacteria</taxon>
        <taxon>Bacillati</taxon>
        <taxon>Bacillota</taxon>
        <taxon>Bacilli</taxon>
        <taxon>Bacillales</taxon>
        <taxon>Caryophanaceae</taxon>
        <taxon>Kurthia</taxon>
    </lineage>
</organism>
<dbReference type="PANTHER" id="PTHR10073">
    <property type="entry name" value="DNA MISMATCH REPAIR PROTEIN MLH, PMS, MUTL"/>
    <property type="match status" value="1"/>
</dbReference>
<dbReference type="InterPro" id="IPR038973">
    <property type="entry name" value="MutL/Mlh/Pms-like"/>
</dbReference>
<dbReference type="EMBL" id="JTFC01000031">
    <property type="protein sequence ID" value="RUS55272.1"/>
    <property type="molecule type" value="Genomic_DNA"/>
</dbReference>
<dbReference type="SUPFAM" id="SSF54211">
    <property type="entry name" value="Ribosomal protein S5 domain 2-like"/>
    <property type="match status" value="1"/>
</dbReference>
<dbReference type="FunFam" id="3.30.1370.100:FF:000004">
    <property type="entry name" value="DNA mismatch repair endonuclease MutL"/>
    <property type="match status" value="1"/>
</dbReference>
<dbReference type="InterPro" id="IPR042120">
    <property type="entry name" value="MutL_C_dimsub"/>
</dbReference>
<dbReference type="RefSeq" id="WP_126990716.1">
    <property type="nucleotide sequence ID" value="NZ_JTFC01000031.1"/>
</dbReference>
<keyword evidence="8" id="KW-1185">Reference proteome</keyword>
<evidence type="ECO:0000256" key="2">
    <source>
        <dbReference type="ARBA" id="ARBA00022763"/>
    </source>
</evidence>
<dbReference type="GO" id="GO:0030983">
    <property type="term" value="F:mismatched DNA binding"/>
    <property type="evidence" value="ECO:0007669"/>
    <property type="project" value="InterPro"/>
</dbReference>
<dbReference type="Gene3D" id="3.30.1540.20">
    <property type="entry name" value="MutL, C-terminal domain, dimerisation subdomain"/>
    <property type="match status" value="1"/>
</dbReference>
<evidence type="ECO:0000313" key="7">
    <source>
        <dbReference type="EMBL" id="RUS55272.1"/>
    </source>
</evidence>
<keyword evidence="3 4" id="KW-0234">DNA repair</keyword>
<evidence type="ECO:0000256" key="4">
    <source>
        <dbReference type="HAMAP-Rule" id="MF_00149"/>
    </source>
</evidence>
<dbReference type="InterPro" id="IPR020667">
    <property type="entry name" value="DNA_mismatch_repair_MutL"/>
</dbReference>
<dbReference type="SMART" id="SM00853">
    <property type="entry name" value="MutL_C"/>
    <property type="match status" value="1"/>
</dbReference>
<dbReference type="GO" id="GO:0032300">
    <property type="term" value="C:mismatch repair complex"/>
    <property type="evidence" value="ECO:0007669"/>
    <property type="project" value="InterPro"/>
</dbReference>
<dbReference type="OrthoDB" id="9763467at2"/>
<dbReference type="FunFam" id="3.30.565.10:FF:000003">
    <property type="entry name" value="DNA mismatch repair endonuclease MutL"/>
    <property type="match status" value="1"/>
</dbReference>
<feature type="domain" description="DNA mismatch repair protein S5" evidence="6">
    <location>
        <begin position="207"/>
        <end position="325"/>
    </location>
</feature>
<evidence type="ECO:0000313" key="8">
    <source>
        <dbReference type="Proteomes" id="UP000288623"/>
    </source>
</evidence>
<dbReference type="SUPFAM" id="SSF55874">
    <property type="entry name" value="ATPase domain of HSP90 chaperone/DNA topoisomerase II/histidine kinase"/>
    <property type="match status" value="1"/>
</dbReference>
<dbReference type="AlphaFoldDB" id="A0A433RSX8"/>
<dbReference type="HAMAP" id="MF_00149">
    <property type="entry name" value="DNA_mis_repair"/>
    <property type="match status" value="1"/>
</dbReference>
<dbReference type="InterPro" id="IPR014762">
    <property type="entry name" value="DNA_mismatch_repair_CS"/>
</dbReference>
<dbReference type="Proteomes" id="UP000288623">
    <property type="component" value="Unassembled WGS sequence"/>
</dbReference>
<dbReference type="InterPro" id="IPR042121">
    <property type="entry name" value="MutL_C_regsub"/>
</dbReference>
<dbReference type="SUPFAM" id="SSF118116">
    <property type="entry name" value="DNA mismatch repair protein MutL"/>
    <property type="match status" value="1"/>
</dbReference>